<dbReference type="Pfam" id="PF09736">
    <property type="entry name" value="Bud13"/>
    <property type="match status" value="1"/>
</dbReference>
<dbReference type="PANTHER" id="PTHR31809:SF0">
    <property type="entry name" value="BUD13 HOMOLOG"/>
    <property type="match status" value="1"/>
</dbReference>
<keyword evidence="5" id="KW-1185">Reference proteome</keyword>
<dbReference type="InterPro" id="IPR051112">
    <property type="entry name" value="CWC26_splicing_factor"/>
</dbReference>
<evidence type="ECO:0000256" key="1">
    <source>
        <dbReference type="ARBA" id="ARBA00011069"/>
    </source>
</evidence>
<dbReference type="AlphaFoldDB" id="A0AAV5RBT3"/>
<dbReference type="GO" id="GO:0003723">
    <property type="term" value="F:RNA binding"/>
    <property type="evidence" value="ECO:0007669"/>
    <property type="project" value="TreeGrafter"/>
</dbReference>
<feature type="region of interest" description="Disordered" evidence="3">
    <location>
        <begin position="15"/>
        <end position="146"/>
    </location>
</feature>
<comment type="caution">
    <text evidence="4">The sequence shown here is derived from an EMBL/GenBank/DDBJ whole genome shotgun (WGS) entry which is preliminary data.</text>
</comment>
<reference evidence="4 5" key="1">
    <citation type="journal article" date="2023" name="Elife">
        <title>Identification of key yeast species and microbe-microbe interactions impacting larval growth of Drosophila in the wild.</title>
        <authorList>
            <person name="Mure A."/>
            <person name="Sugiura Y."/>
            <person name="Maeda R."/>
            <person name="Honda K."/>
            <person name="Sakurai N."/>
            <person name="Takahashi Y."/>
            <person name="Watada M."/>
            <person name="Katoh T."/>
            <person name="Gotoh A."/>
            <person name="Gotoh Y."/>
            <person name="Taniguchi I."/>
            <person name="Nakamura K."/>
            <person name="Hayashi T."/>
            <person name="Katayama T."/>
            <person name="Uemura T."/>
            <person name="Hattori Y."/>
        </authorList>
    </citation>
    <scope>NUCLEOTIDE SEQUENCE [LARGE SCALE GENOMIC DNA]</scope>
    <source>
        <strain evidence="4 5">PK-24</strain>
    </source>
</reference>
<evidence type="ECO:0000313" key="5">
    <source>
        <dbReference type="Proteomes" id="UP001378960"/>
    </source>
</evidence>
<dbReference type="EMBL" id="BTGB01000009">
    <property type="protein sequence ID" value="GMM48653.1"/>
    <property type="molecule type" value="Genomic_DNA"/>
</dbReference>
<proteinExistence type="inferred from homology"/>
<evidence type="ECO:0000256" key="2">
    <source>
        <dbReference type="ARBA" id="ARBA00020644"/>
    </source>
</evidence>
<feature type="compositionally biased region" description="Basic and acidic residues" evidence="3">
    <location>
        <begin position="111"/>
        <end position="130"/>
    </location>
</feature>
<sequence length="243" mass="28258">MGSLSLQEYMDKKYMKKKEKKVDPENASVIEKIKKNDVVGKTDTHKESKKENNNDVKKHIDSSEPEGKWINVETKSEVIRQDDKKSVSEPTKELKDSDPIVTEKQPKRRKLSESEHLESRHSTKLQKVEKTTSGSTNKSSLQREIEMREKLLAQKEKNKIKKTEDELRKDNIDFEDPALLFDKKVISKHKEKIDSRFVSPGGGKLFTDVSRYPPNRFNIPPGYHWDGIIRGNGFEEKWLNVHK</sequence>
<accession>A0AAV5RBT3</accession>
<dbReference type="Proteomes" id="UP001378960">
    <property type="component" value="Unassembled WGS sequence"/>
</dbReference>
<evidence type="ECO:0000313" key="4">
    <source>
        <dbReference type="EMBL" id="GMM48653.1"/>
    </source>
</evidence>
<dbReference type="GO" id="GO:0070274">
    <property type="term" value="C:RES complex"/>
    <property type="evidence" value="ECO:0007669"/>
    <property type="project" value="TreeGrafter"/>
</dbReference>
<evidence type="ECO:0000256" key="3">
    <source>
        <dbReference type="SAM" id="MobiDB-lite"/>
    </source>
</evidence>
<protein>
    <recommendedName>
        <fullName evidence="2">Pre-mRNA-splicing factor CWC26</fullName>
    </recommendedName>
</protein>
<dbReference type="GO" id="GO:0005684">
    <property type="term" value="C:U2-type spliceosomal complex"/>
    <property type="evidence" value="ECO:0007669"/>
    <property type="project" value="TreeGrafter"/>
</dbReference>
<comment type="similarity">
    <text evidence="1">Belongs to the CWC26 family.</text>
</comment>
<name>A0AAV5RBT3_PICKL</name>
<feature type="compositionally biased region" description="Polar residues" evidence="3">
    <location>
        <begin position="131"/>
        <end position="140"/>
    </location>
</feature>
<dbReference type="GO" id="GO:0000398">
    <property type="term" value="P:mRNA splicing, via spliceosome"/>
    <property type="evidence" value="ECO:0007669"/>
    <property type="project" value="TreeGrafter"/>
</dbReference>
<organism evidence="4 5">
    <name type="scientific">Pichia kluyveri</name>
    <name type="common">Yeast</name>
    <dbReference type="NCBI Taxonomy" id="36015"/>
    <lineage>
        <taxon>Eukaryota</taxon>
        <taxon>Fungi</taxon>
        <taxon>Dikarya</taxon>
        <taxon>Ascomycota</taxon>
        <taxon>Saccharomycotina</taxon>
        <taxon>Pichiomycetes</taxon>
        <taxon>Pichiales</taxon>
        <taxon>Pichiaceae</taxon>
        <taxon>Pichia</taxon>
    </lineage>
</organism>
<gene>
    <name evidence="4" type="ORF">DAPK24_052510</name>
</gene>
<feature type="compositionally biased region" description="Basic and acidic residues" evidence="3">
    <location>
        <begin position="74"/>
        <end position="98"/>
    </location>
</feature>
<dbReference type="PANTHER" id="PTHR31809">
    <property type="entry name" value="BUD13 HOMOLOG"/>
    <property type="match status" value="1"/>
</dbReference>
<feature type="compositionally biased region" description="Basic and acidic residues" evidence="3">
    <location>
        <begin position="31"/>
        <end position="67"/>
    </location>
</feature>
<dbReference type="InterPro" id="IPR018609">
    <property type="entry name" value="Bud13"/>
</dbReference>